<protein>
    <recommendedName>
        <fullName evidence="4">Lipoprotein</fullName>
    </recommendedName>
</protein>
<keyword evidence="3" id="KW-1185">Reference proteome</keyword>
<evidence type="ECO:0000256" key="1">
    <source>
        <dbReference type="SAM" id="SignalP"/>
    </source>
</evidence>
<reference evidence="2 3" key="1">
    <citation type="submission" date="2021-03" db="EMBL/GenBank/DDBJ databases">
        <title>novel species isolated from a fishpond in China.</title>
        <authorList>
            <person name="Lu H."/>
            <person name="Cai Z."/>
        </authorList>
    </citation>
    <scope>NUCLEOTIDE SEQUENCE [LARGE SCALE GENOMIC DNA]</scope>
    <source>
        <strain evidence="2 3">H41</strain>
    </source>
</reference>
<dbReference type="Proteomes" id="UP000664317">
    <property type="component" value="Unassembled WGS sequence"/>
</dbReference>
<evidence type="ECO:0000313" key="2">
    <source>
        <dbReference type="EMBL" id="MBN7813390.1"/>
    </source>
</evidence>
<feature type="chain" id="PRO_5046070970" description="Lipoprotein" evidence="1">
    <location>
        <begin position="21"/>
        <end position="195"/>
    </location>
</feature>
<sequence length="195" mass="21842">MKKTLIFRILLGFIALTMFGCSTSTKSKNQEYELEALGEEIDSSEDYPYYIQAQVDGELIKFNDPDLLQFSMVRIMAGVHQASIVGGELDEVANGSRGGFTIFIKDSDPITTKRYDFLEPFEETGFGLKGATIGYYTEGHQKNYVSDVEKEAPVVIISELTGEYARGTFGGKVYDIVKKDMVTITEGEFYVERLN</sequence>
<feature type="signal peptide" evidence="1">
    <location>
        <begin position="1"/>
        <end position="20"/>
    </location>
</feature>
<name>A0ABS3C9B0_9BACT</name>
<dbReference type="RefSeq" id="WP_206580161.1">
    <property type="nucleotide sequence ID" value="NZ_JAFKCT010000012.1"/>
</dbReference>
<accession>A0ABS3C9B0</accession>
<comment type="caution">
    <text evidence="2">The sequence shown here is derived from an EMBL/GenBank/DDBJ whole genome shotgun (WGS) entry which is preliminary data.</text>
</comment>
<evidence type="ECO:0000313" key="3">
    <source>
        <dbReference type="Proteomes" id="UP000664317"/>
    </source>
</evidence>
<keyword evidence="1" id="KW-0732">Signal</keyword>
<dbReference type="EMBL" id="JAFKCT010000012">
    <property type="protein sequence ID" value="MBN7813390.1"/>
    <property type="molecule type" value="Genomic_DNA"/>
</dbReference>
<gene>
    <name evidence="2" type="ORF">J0A68_20715</name>
</gene>
<dbReference type="PROSITE" id="PS51257">
    <property type="entry name" value="PROKAR_LIPOPROTEIN"/>
    <property type="match status" value="1"/>
</dbReference>
<evidence type="ECO:0008006" key="4">
    <source>
        <dbReference type="Google" id="ProtNLM"/>
    </source>
</evidence>
<organism evidence="2 3">
    <name type="scientific">Algoriphagus oliviformis</name>
    <dbReference type="NCBI Taxonomy" id="2811231"/>
    <lineage>
        <taxon>Bacteria</taxon>
        <taxon>Pseudomonadati</taxon>
        <taxon>Bacteroidota</taxon>
        <taxon>Cytophagia</taxon>
        <taxon>Cytophagales</taxon>
        <taxon>Cyclobacteriaceae</taxon>
        <taxon>Algoriphagus</taxon>
    </lineage>
</organism>
<proteinExistence type="predicted"/>